<proteinExistence type="predicted"/>
<evidence type="ECO:0000313" key="1">
    <source>
        <dbReference type="EMBL" id="MCD7469939.1"/>
    </source>
</evidence>
<sequence length="113" mass="13019">MIVEFTTPEVFPWNKDDEGIELKVICRKKNRWRATSQYLHVVGATQEDLEVARTRCACHKWVSVDYKWVSMHRKRVSANHKCYAGGLEETLSGLIEGPACRKSTSAECRCRCK</sequence>
<dbReference type="Proteomes" id="UP000823775">
    <property type="component" value="Unassembled WGS sequence"/>
</dbReference>
<gene>
    <name evidence="1" type="ORF">HAX54_009359</name>
</gene>
<organism evidence="1 2">
    <name type="scientific">Datura stramonium</name>
    <name type="common">Jimsonweed</name>
    <name type="synonym">Common thornapple</name>
    <dbReference type="NCBI Taxonomy" id="4076"/>
    <lineage>
        <taxon>Eukaryota</taxon>
        <taxon>Viridiplantae</taxon>
        <taxon>Streptophyta</taxon>
        <taxon>Embryophyta</taxon>
        <taxon>Tracheophyta</taxon>
        <taxon>Spermatophyta</taxon>
        <taxon>Magnoliopsida</taxon>
        <taxon>eudicotyledons</taxon>
        <taxon>Gunneridae</taxon>
        <taxon>Pentapetalae</taxon>
        <taxon>asterids</taxon>
        <taxon>lamiids</taxon>
        <taxon>Solanales</taxon>
        <taxon>Solanaceae</taxon>
        <taxon>Solanoideae</taxon>
        <taxon>Datureae</taxon>
        <taxon>Datura</taxon>
    </lineage>
</organism>
<name>A0ABS8TGD0_DATST</name>
<keyword evidence="2" id="KW-1185">Reference proteome</keyword>
<reference evidence="1 2" key="1">
    <citation type="journal article" date="2021" name="BMC Genomics">
        <title>Datura genome reveals duplications of psychoactive alkaloid biosynthetic genes and high mutation rate following tissue culture.</title>
        <authorList>
            <person name="Rajewski A."/>
            <person name="Carter-House D."/>
            <person name="Stajich J."/>
            <person name="Litt A."/>
        </authorList>
    </citation>
    <scope>NUCLEOTIDE SEQUENCE [LARGE SCALE GENOMIC DNA]</scope>
    <source>
        <strain evidence="1">AR-01</strain>
    </source>
</reference>
<comment type="caution">
    <text evidence="1">The sequence shown here is derived from an EMBL/GenBank/DDBJ whole genome shotgun (WGS) entry which is preliminary data.</text>
</comment>
<protein>
    <submittedName>
        <fullName evidence="1">Uncharacterized protein</fullName>
    </submittedName>
</protein>
<accession>A0ABS8TGD0</accession>
<evidence type="ECO:0000313" key="2">
    <source>
        <dbReference type="Proteomes" id="UP000823775"/>
    </source>
</evidence>
<dbReference type="EMBL" id="JACEIK010001508">
    <property type="protein sequence ID" value="MCD7469939.1"/>
    <property type="molecule type" value="Genomic_DNA"/>
</dbReference>